<reference evidence="4" key="1">
    <citation type="journal article" date="2020" name="G3 (Bethesda)">
        <title>High-Quality Assemblies for Three Invasive Social Wasps from the &lt;i&gt;Vespula&lt;/i&gt; Genus.</title>
        <authorList>
            <person name="Harrop T.W.R."/>
            <person name="Guhlin J."/>
            <person name="McLaughlin G.M."/>
            <person name="Permina E."/>
            <person name="Stockwell P."/>
            <person name="Gilligan J."/>
            <person name="Le Lec M.F."/>
            <person name="Gruber M.A.M."/>
            <person name="Quinn O."/>
            <person name="Lovegrove M."/>
            <person name="Duncan E.J."/>
            <person name="Remnant E.J."/>
            <person name="Van Eeckhoven J."/>
            <person name="Graham B."/>
            <person name="Knapp R.A."/>
            <person name="Langford K.W."/>
            <person name="Kronenberg Z."/>
            <person name="Press M.O."/>
            <person name="Eacker S.M."/>
            <person name="Wilson-Rankin E.E."/>
            <person name="Purcell J."/>
            <person name="Lester P.J."/>
            <person name="Dearden P.K."/>
        </authorList>
    </citation>
    <scope>NUCLEOTIDE SEQUENCE</scope>
    <source>
        <strain evidence="4">Volc-1</strain>
    </source>
</reference>
<dbReference type="EMBL" id="JACSDY010000002">
    <property type="protein sequence ID" value="KAF7435888.1"/>
    <property type="molecule type" value="Genomic_DNA"/>
</dbReference>
<evidence type="ECO:0000259" key="3">
    <source>
        <dbReference type="Pfam" id="PF03435"/>
    </source>
</evidence>
<dbReference type="InterPro" id="IPR051276">
    <property type="entry name" value="Saccharopine_DH-like_oxidrdct"/>
</dbReference>
<evidence type="ECO:0000256" key="2">
    <source>
        <dbReference type="SAM" id="Phobius"/>
    </source>
</evidence>
<dbReference type="OrthoDB" id="10268090at2759"/>
<feature type="domain" description="Saccharopine dehydrogenase NADP binding" evidence="3">
    <location>
        <begin position="8"/>
        <end position="137"/>
    </location>
</feature>
<gene>
    <name evidence="4" type="ORF">H0235_004079</name>
</gene>
<evidence type="ECO:0000256" key="1">
    <source>
        <dbReference type="ARBA" id="ARBA00038048"/>
    </source>
</evidence>
<dbReference type="Proteomes" id="UP000600918">
    <property type="component" value="Unassembled WGS sequence"/>
</dbReference>
<dbReference type="GO" id="GO:0005811">
    <property type="term" value="C:lipid droplet"/>
    <property type="evidence" value="ECO:0007669"/>
    <property type="project" value="TreeGrafter"/>
</dbReference>
<dbReference type="Gene3D" id="3.40.50.720">
    <property type="entry name" value="NAD(P)-binding Rossmann-like Domain"/>
    <property type="match status" value="1"/>
</dbReference>
<dbReference type="PANTHER" id="PTHR12286:SF5">
    <property type="entry name" value="SACCHAROPINE DEHYDROGENASE-LIKE OXIDOREDUCTASE"/>
    <property type="match status" value="1"/>
</dbReference>
<dbReference type="GO" id="GO:0009247">
    <property type="term" value="P:glycolipid biosynthetic process"/>
    <property type="evidence" value="ECO:0007669"/>
    <property type="project" value="TreeGrafter"/>
</dbReference>
<keyword evidence="2" id="KW-0812">Transmembrane</keyword>
<feature type="transmembrane region" description="Helical" evidence="2">
    <location>
        <begin position="274"/>
        <end position="295"/>
    </location>
</feature>
<keyword evidence="2" id="KW-1133">Transmembrane helix</keyword>
<sequence>MKDNKLDIVIFGATGFTGRYVIKEAARLAKEKEFNFGVAGRRKEALESAVKTYAPDIENVPIIIADIKNEESLKKMVEKARVLVNCCGPFIYYGEPVIKACIAAKVHYVDVTGETLFVEDMLLKYNKAAQDAGIYIVNACGFDSVPADLGVVFTQQKFGGEVNSTEIYFNVLNIEKINKPIANFATLESFIYGLVNINKIRDIRKKLFLEKLPHLKPKLKFRSWLPHRCAFTNKWSVLFPSGDHAIINRSQRYFFDKYKQRPIQTSVYISFESIFYIFFLLFFMIINIILLKFSYGRSLILKYPKLCTLGLITHEEPSEETLNQLEVSLIFSARGWTEKLSEPSDVHSDLPNKEMIAKVTSCNPYKVTAIIVILCALTIFKDSDKMPEGGGVFTTGAAFSKTSLIDELNKEGVKFEVVSSIEK</sequence>
<comment type="caution">
    <text evidence="4">The sequence shown here is derived from an EMBL/GenBank/DDBJ whole genome shotgun (WGS) entry which is preliminary data.</text>
</comment>
<keyword evidence="5" id="KW-1185">Reference proteome</keyword>
<evidence type="ECO:0000313" key="4">
    <source>
        <dbReference type="EMBL" id="KAF7435888.1"/>
    </source>
</evidence>
<dbReference type="GO" id="GO:0005739">
    <property type="term" value="C:mitochondrion"/>
    <property type="evidence" value="ECO:0007669"/>
    <property type="project" value="TreeGrafter"/>
</dbReference>
<proteinExistence type="inferred from homology"/>
<organism evidence="4 5">
    <name type="scientific">Vespula pensylvanica</name>
    <name type="common">Western yellow jacket</name>
    <name type="synonym">Wasp</name>
    <dbReference type="NCBI Taxonomy" id="30213"/>
    <lineage>
        <taxon>Eukaryota</taxon>
        <taxon>Metazoa</taxon>
        <taxon>Ecdysozoa</taxon>
        <taxon>Arthropoda</taxon>
        <taxon>Hexapoda</taxon>
        <taxon>Insecta</taxon>
        <taxon>Pterygota</taxon>
        <taxon>Neoptera</taxon>
        <taxon>Endopterygota</taxon>
        <taxon>Hymenoptera</taxon>
        <taxon>Apocrita</taxon>
        <taxon>Aculeata</taxon>
        <taxon>Vespoidea</taxon>
        <taxon>Vespidae</taxon>
        <taxon>Vespinae</taxon>
        <taxon>Vespula</taxon>
    </lineage>
</organism>
<dbReference type="AlphaFoldDB" id="A0A834PDE7"/>
<dbReference type="InterPro" id="IPR036291">
    <property type="entry name" value="NAD(P)-bd_dom_sf"/>
</dbReference>
<name>A0A834PDE7_VESPE</name>
<evidence type="ECO:0000313" key="5">
    <source>
        <dbReference type="Proteomes" id="UP000600918"/>
    </source>
</evidence>
<comment type="similarity">
    <text evidence="1">Belongs to the saccharopine dehydrogenase family.</text>
</comment>
<dbReference type="SUPFAM" id="SSF51735">
    <property type="entry name" value="NAD(P)-binding Rossmann-fold domains"/>
    <property type="match status" value="1"/>
</dbReference>
<dbReference type="GO" id="GO:0005886">
    <property type="term" value="C:plasma membrane"/>
    <property type="evidence" value="ECO:0007669"/>
    <property type="project" value="TreeGrafter"/>
</dbReference>
<dbReference type="PANTHER" id="PTHR12286">
    <property type="entry name" value="SACCHAROPINE DEHYDROGENASE-LIKE OXIDOREDUCTASE"/>
    <property type="match status" value="1"/>
</dbReference>
<keyword evidence="2" id="KW-0472">Membrane</keyword>
<accession>A0A834PDE7</accession>
<dbReference type="InterPro" id="IPR005097">
    <property type="entry name" value="Sacchrp_dh_NADP-bd"/>
</dbReference>
<dbReference type="Pfam" id="PF03435">
    <property type="entry name" value="Sacchrp_dh_NADP"/>
    <property type="match status" value="1"/>
</dbReference>
<dbReference type="FunFam" id="3.40.50.720:FF:000178">
    <property type="entry name" value="Saccharopine dehydrogenase-like oxidoreductase"/>
    <property type="match status" value="1"/>
</dbReference>
<protein>
    <recommendedName>
        <fullName evidence="3">Saccharopine dehydrogenase NADP binding domain-containing protein</fullName>
    </recommendedName>
</protein>